<accession>A0A1I7GN59</accession>
<dbReference type="Proteomes" id="UP000183656">
    <property type="component" value="Unassembled WGS sequence"/>
</dbReference>
<evidence type="ECO:0000313" key="4">
    <source>
        <dbReference type="Proteomes" id="UP000183656"/>
    </source>
</evidence>
<dbReference type="OrthoDB" id="8906642at2"/>
<dbReference type="RefSeq" id="WP_082366538.1">
    <property type="nucleotide sequence ID" value="NZ_CYIG01000016.1"/>
</dbReference>
<organism evidence="3 4">
    <name type="scientific">Paenacidovorax caeni</name>
    <dbReference type="NCBI Taxonomy" id="343013"/>
    <lineage>
        <taxon>Bacteria</taxon>
        <taxon>Pseudomonadati</taxon>
        <taxon>Pseudomonadota</taxon>
        <taxon>Betaproteobacteria</taxon>
        <taxon>Burkholderiales</taxon>
        <taxon>Comamonadaceae</taxon>
        <taxon>Paenacidovorax</taxon>
    </lineage>
</organism>
<keyword evidence="2" id="KW-1133">Transmembrane helix</keyword>
<dbReference type="STRING" id="343013.SAMN04489707_100652"/>
<dbReference type="Gene3D" id="3.30.1490.300">
    <property type="match status" value="1"/>
</dbReference>
<name>A0A1I7GN59_9BURK</name>
<evidence type="ECO:0000256" key="2">
    <source>
        <dbReference type="SAM" id="Phobius"/>
    </source>
</evidence>
<dbReference type="InterPro" id="IPR007813">
    <property type="entry name" value="PilN"/>
</dbReference>
<keyword evidence="4" id="KW-1185">Reference proteome</keyword>
<dbReference type="Pfam" id="PF05137">
    <property type="entry name" value="PilN"/>
    <property type="match status" value="1"/>
</dbReference>
<proteinExistence type="predicted"/>
<keyword evidence="2" id="KW-0472">Membrane</keyword>
<gene>
    <name evidence="3" type="ORF">SAMN04489707_100652</name>
</gene>
<feature type="compositionally biased region" description="Low complexity" evidence="1">
    <location>
        <begin position="367"/>
        <end position="390"/>
    </location>
</feature>
<dbReference type="AlphaFoldDB" id="A0A1I7GN59"/>
<reference evidence="3 4" key="1">
    <citation type="submission" date="2016-10" db="EMBL/GenBank/DDBJ databases">
        <authorList>
            <person name="de Groot N.N."/>
        </authorList>
    </citation>
    <scope>NUCLEOTIDE SEQUENCE [LARGE SCALE GENOMIC DNA]</scope>
    <source>
        <strain evidence="3 4">R-24608</strain>
    </source>
</reference>
<evidence type="ECO:0000313" key="3">
    <source>
        <dbReference type="EMBL" id="SFU49859.1"/>
    </source>
</evidence>
<sequence>MPITTNSLQLFGLDLGQLWQELRQALRGIQQSPALAWLTPDFPVRVLRADGTQAFWGGDEQVTSVPKHPRFEAIEVPDSLLLRKTMLLPAMPEADVAHAVDLEARSGSPFAANDLVWGYKVAASAKVGQGVPRKVEVLLASRSQVAEYTETQRQRLANAAQPSEVWAFTLDNRPVVLQGWGEVRRIHAGQRRRHIAYGLLAVMLAILAAMAITPTAQLRLRAIEATHAHEAMQRKTADVVGQREAYLRAVERIDAVRGLLVERAEPMRLLEVLTEALPDGTYLQSLRVQGLKATIQGLTPDAAALMQSLGKVRGFKEVKAPSAAVRNPGATADSFIIELQLDPAILSQFPAPPTVEPAQQVQPDVNPAQQPASSASAAAAPQPQTPASAPRKSRFTSGE</sequence>
<evidence type="ECO:0000256" key="1">
    <source>
        <dbReference type="SAM" id="MobiDB-lite"/>
    </source>
</evidence>
<protein>
    <submittedName>
        <fullName evidence="3">General secretion pathway protein L</fullName>
    </submittedName>
</protein>
<feature type="transmembrane region" description="Helical" evidence="2">
    <location>
        <begin position="194"/>
        <end position="212"/>
    </location>
</feature>
<dbReference type="EMBL" id="FPBX01000006">
    <property type="protein sequence ID" value="SFU49859.1"/>
    <property type="molecule type" value="Genomic_DNA"/>
</dbReference>
<feature type="region of interest" description="Disordered" evidence="1">
    <location>
        <begin position="350"/>
        <end position="399"/>
    </location>
</feature>
<keyword evidence="2" id="KW-0812">Transmembrane</keyword>